<feature type="domain" description="NR LBD" evidence="5">
    <location>
        <begin position="557"/>
        <end position="792"/>
    </location>
</feature>
<evidence type="ECO:0000313" key="6">
    <source>
        <dbReference type="EMBL" id="KAF5397962.1"/>
    </source>
</evidence>
<dbReference type="GO" id="GO:0005634">
    <property type="term" value="C:nucleus"/>
    <property type="evidence" value="ECO:0007669"/>
    <property type="project" value="UniProtKB-SubCell"/>
</dbReference>
<dbReference type="EMBL" id="LUCH01005564">
    <property type="protein sequence ID" value="KAF5397962.1"/>
    <property type="molecule type" value="Genomic_DNA"/>
</dbReference>
<evidence type="ECO:0000259" key="5">
    <source>
        <dbReference type="PROSITE" id="PS51843"/>
    </source>
</evidence>
<dbReference type="GO" id="GO:0004879">
    <property type="term" value="F:nuclear receptor activity"/>
    <property type="evidence" value="ECO:0007669"/>
    <property type="project" value="TreeGrafter"/>
</dbReference>
<evidence type="ECO:0000256" key="4">
    <source>
        <dbReference type="ARBA" id="ARBA00023170"/>
    </source>
</evidence>
<name>A0A8J4TBN0_9TREM</name>
<dbReference type="SMART" id="SM00430">
    <property type="entry name" value="HOLI"/>
    <property type="match status" value="1"/>
</dbReference>
<dbReference type="PANTHER" id="PTHR45805">
    <property type="entry name" value="NUCLEAR HORMONE RECEPTOR HR3-RELATED"/>
    <property type="match status" value="1"/>
</dbReference>
<dbReference type="Gene3D" id="1.10.565.10">
    <property type="entry name" value="Retinoid X Receptor"/>
    <property type="match status" value="1"/>
</dbReference>
<dbReference type="AlphaFoldDB" id="A0A8J4TBN0"/>
<dbReference type="PROSITE" id="PS51843">
    <property type="entry name" value="NR_LBD"/>
    <property type="match status" value="1"/>
</dbReference>
<dbReference type="Proteomes" id="UP000748531">
    <property type="component" value="Unassembled WGS sequence"/>
</dbReference>
<keyword evidence="4 6" id="KW-0675">Receptor</keyword>
<evidence type="ECO:0000313" key="7">
    <source>
        <dbReference type="Proteomes" id="UP000748531"/>
    </source>
</evidence>
<organism evidence="6 7">
    <name type="scientific">Paragonimus heterotremus</name>
    <dbReference type="NCBI Taxonomy" id="100268"/>
    <lineage>
        <taxon>Eukaryota</taxon>
        <taxon>Metazoa</taxon>
        <taxon>Spiralia</taxon>
        <taxon>Lophotrochozoa</taxon>
        <taxon>Platyhelminthes</taxon>
        <taxon>Trematoda</taxon>
        <taxon>Digenea</taxon>
        <taxon>Plagiorchiida</taxon>
        <taxon>Troglotremata</taxon>
        <taxon>Troglotrematidae</taxon>
        <taxon>Paragonimus</taxon>
    </lineage>
</organism>
<reference evidence="6" key="1">
    <citation type="submission" date="2019-05" db="EMBL/GenBank/DDBJ databases">
        <title>Annotation for the trematode Paragonimus heterotremus.</title>
        <authorList>
            <person name="Choi Y.-J."/>
        </authorList>
    </citation>
    <scope>NUCLEOTIDE SEQUENCE</scope>
    <source>
        <strain evidence="6">LC</strain>
    </source>
</reference>
<protein>
    <submittedName>
        <fullName evidence="6">Ligand-binding domain of nuclear hormone receptor</fullName>
    </submittedName>
</protein>
<keyword evidence="7" id="KW-1185">Reference proteome</keyword>
<accession>A0A8J4TBN0</accession>
<gene>
    <name evidence="6" type="ORF">PHET_08916</name>
</gene>
<dbReference type="InterPro" id="IPR000536">
    <property type="entry name" value="Nucl_hrmn_rcpt_lig-bd"/>
</dbReference>
<dbReference type="GO" id="GO:0000978">
    <property type="term" value="F:RNA polymerase II cis-regulatory region sequence-specific DNA binding"/>
    <property type="evidence" value="ECO:0007669"/>
    <property type="project" value="TreeGrafter"/>
</dbReference>
<proteinExistence type="predicted"/>
<dbReference type="SUPFAM" id="SSF48508">
    <property type="entry name" value="Nuclear receptor ligand-binding domain"/>
    <property type="match status" value="1"/>
</dbReference>
<dbReference type="InterPro" id="IPR035500">
    <property type="entry name" value="NHR-like_dom_sf"/>
</dbReference>
<comment type="subcellular location">
    <subcellularLocation>
        <location evidence="1">Nucleus</location>
    </subcellularLocation>
</comment>
<evidence type="ECO:0000256" key="3">
    <source>
        <dbReference type="ARBA" id="ARBA00023163"/>
    </source>
</evidence>
<evidence type="ECO:0000256" key="1">
    <source>
        <dbReference type="ARBA" id="ARBA00004123"/>
    </source>
</evidence>
<comment type="caution">
    <text evidence="6">The sequence shown here is derived from an EMBL/GenBank/DDBJ whole genome shotgun (WGS) entry which is preliminary data.</text>
</comment>
<evidence type="ECO:0000256" key="2">
    <source>
        <dbReference type="ARBA" id="ARBA00023015"/>
    </source>
</evidence>
<keyword evidence="2" id="KW-0805">Transcription regulation</keyword>
<dbReference type="OrthoDB" id="5771769at2759"/>
<sequence>MTESPSVFQSTPKLAFRTVGRKVAPVSLDIQCQQPRIHAVTSLEPARKRPAILKSLTTSVTTSGTSTPTVVSAASMQVNNIAGPISVLNFTGDVIQLAPLQPQNFSTDQPQIVRLFRMTPAEVPGALPLIQGVSTSSVSAPSCLRPCAVCQTNTANVHADIAACPKCEAFFHHMLDDLSACRKSCTCRPPPTKTCCANCRIAKATGTALAKWGCSLSERAKKEWSVLDNTLDLLAGGPCTLDRITKVHDEQLNRTYGTSALSLKSPNSYVQKAGDGSGLQPHSVEKKVIPSGSFKRRAVDQQSWVQINSQQIVSTHPVQLPNVSDNVVTPVSIRKVAINSTQPLNTETETHLFHDTNGSPQSNSLSADQPYPLQTAIPHAIGDDYPAIETPQVPSPMEPCTVVQPAEKKSITVSAVSSTLTPIPVQPLSQPAILIQACPNGDPVNGQQLASSHMVTDPISFNPSTPISIAIPVTLVNSVSTPNVRKETTRTLLKDDRLPVAILPKPSTSTTALSPVCARRVSLPTLSEGEVLSRRLSRLIKPSFMQVYVKHYNEVRNEPRLADIALDNHATLFQLFEFYDWEWNQPIEVSKSVRQACWAVFHEQLNESLTDMVRFIKRIPGFPILKPQDRILLVRNSGFELAFMVHYLYWNSELGTWHGPDHFVLTLEQLLTIFPAGELFFRYGFANAERLCKFTQQLQHLGLVAALVILNSELPSLSDRETVEALRERILNAVKYSLNVRFQDTDKIVSDIELTLRHLRDMGREHRILLECLKDEDRLEFPDDLYAELFELIGD</sequence>
<keyword evidence="3" id="KW-0804">Transcription</keyword>
<dbReference type="PANTHER" id="PTHR45805:SF2">
    <property type="entry name" value="NUCLEAR HORMONE RECEPTOR HR3-RELATED"/>
    <property type="match status" value="1"/>
</dbReference>